<proteinExistence type="inferred from homology"/>
<feature type="binding site" evidence="8">
    <location>
        <position position="305"/>
    </location>
    <ligand>
        <name>Fe cation</name>
        <dbReference type="ChEBI" id="CHEBI:24875"/>
    </ligand>
</feature>
<feature type="domain" description="Gcp-like" evidence="9">
    <location>
        <begin position="27"/>
        <end position="311"/>
    </location>
</feature>
<evidence type="ECO:0000256" key="7">
    <source>
        <dbReference type="ARBA" id="ARBA00048117"/>
    </source>
</evidence>
<dbReference type="AlphaFoldDB" id="A0A2M6W6K1"/>
<dbReference type="GO" id="GO:0002949">
    <property type="term" value="P:tRNA threonylcarbamoyladenosine modification"/>
    <property type="evidence" value="ECO:0007669"/>
    <property type="project" value="UniProtKB-UniRule"/>
</dbReference>
<keyword evidence="4 8" id="KW-0479">Metal-binding</keyword>
<dbReference type="PANTHER" id="PTHR11735:SF6">
    <property type="entry name" value="TRNA N6-ADENOSINE THREONYLCARBAMOYLTRANSFERASE, MITOCHONDRIAL"/>
    <property type="match status" value="1"/>
</dbReference>
<evidence type="ECO:0000313" key="10">
    <source>
        <dbReference type="EMBL" id="PIT88404.1"/>
    </source>
</evidence>
<accession>A0A2M6W6K1</accession>
<dbReference type="CDD" id="cd24133">
    <property type="entry name" value="ASKHA_NBD_TsaD_bac"/>
    <property type="match status" value="1"/>
</dbReference>
<reference evidence="11" key="1">
    <citation type="submission" date="2017-09" db="EMBL/GenBank/DDBJ databases">
        <title>Depth-based differentiation of microbial function through sediment-hosted aquifers and enrichment of novel symbionts in the deep terrestrial subsurface.</title>
        <authorList>
            <person name="Probst A.J."/>
            <person name="Ladd B."/>
            <person name="Jarett J.K."/>
            <person name="Geller-Mcgrath D.E."/>
            <person name="Sieber C.M.K."/>
            <person name="Emerson J.B."/>
            <person name="Anantharaman K."/>
            <person name="Thomas B.C."/>
            <person name="Malmstrom R."/>
            <person name="Stieglmeier M."/>
            <person name="Klingl A."/>
            <person name="Woyke T."/>
            <person name="Ryan C.M."/>
            <person name="Banfield J.F."/>
        </authorList>
    </citation>
    <scope>NUCLEOTIDE SEQUENCE [LARGE SCALE GENOMIC DNA]</scope>
</reference>
<evidence type="ECO:0000256" key="8">
    <source>
        <dbReference type="HAMAP-Rule" id="MF_01445"/>
    </source>
</evidence>
<dbReference type="EC" id="2.3.1.234" evidence="8"/>
<dbReference type="PRINTS" id="PR00789">
    <property type="entry name" value="OSIALOPTASE"/>
</dbReference>
<dbReference type="NCBIfam" id="TIGR00329">
    <property type="entry name" value="gcp_kae1"/>
    <property type="match status" value="1"/>
</dbReference>
<keyword evidence="6 8" id="KW-0012">Acyltransferase</keyword>
<dbReference type="InterPro" id="IPR017860">
    <property type="entry name" value="Peptidase_M22_CS"/>
</dbReference>
<dbReference type="Proteomes" id="UP000231426">
    <property type="component" value="Unassembled WGS sequence"/>
</dbReference>
<dbReference type="InterPro" id="IPR022450">
    <property type="entry name" value="TsaD"/>
</dbReference>
<dbReference type="Pfam" id="PF00814">
    <property type="entry name" value="TsaD"/>
    <property type="match status" value="1"/>
</dbReference>
<dbReference type="PROSITE" id="PS01016">
    <property type="entry name" value="GLYCOPROTEASE"/>
    <property type="match status" value="1"/>
</dbReference>
<dbReference type="GO" id="GO:0061711">
    <property type="term" value="F:tRNA N(6)-L-threonylcarbamoyladenine synthase activity"/>
    <property type="evidence" value="ECO:0007669"/>
    <property type="project" value="UniProtKB-EC"/>
</dbReference>
<dbReference type="InterPro" id="IPR017861">
    <property type="entry name" value="KAE1/TsaD"/>
</dbReference>
<comment type="caution">
    <text evidence="8">Lacks conserved residue(s) required for the propagation of feature annotation.</text>
</comment>
<feature type="binding site" evidence="8">
    <location>
        <position position="275"/>
    </location>
    <ligand>
        <name>substrate</name>
    </ligand>
</feature>
<keyword evidence="3 8" id="KW-0819">tRNA processing</keyword>
<comment type="subcellular location">
    <subcellularLocation>
        <location evidence="8">Cytoplasm</location>
    </subcellularLocation>
</comment>
<keyword evidence="5 8" id="KW-0408">Iron</keyword>
<feature type="binding site" evidence="8">
    <location>
        <begin position="139"/>
        <end position="143"/>
    </location>
    <ligand>
        <name>substrate</name>
    </ligand>
</feature>
<protein>
    <recommendedName>
        <fullName evidence="8">tRNA N6-adenosine threonylcarbamoyltransferase</fullName>
        <ecNumber evidence="8">2.3.1.234</ecNumber>
    </recommendedName>
    <alternativeName>
        <fullName evidence="8">N6-L-threonylcarbamoyladenine synthase</fullName>
        <shortName evidence="8">t(6)A synthase</shortName>
    </alternativeName>
    <alternativeName>
        <fullName evidence="8">t(6)A37 threonylcarbamoyladenosine biosynthesis protein TsaD</fullName>
    </alternativeName>
    <alternativeName>
        <fullName evidence="8">tRNA threonylcarbamoyladenosine biosynthesis protein TsaD</fullName>
    </alternativeName>
</protein>
<organism evidence="10 11">
    <name type="scientific">Candidatus Magasanikbacteria bacterium CG10_big_fil_rev_8_21_14_0_10_36_32</name>
    <dbReference type="NCBI Taxonomy" id="1974646"/>
    <lineage>
        <taxon>Bacteria</taxon>
        <taxon>Candidatus Magasanikiibacteriota</taxon>
    </lineage>
</organism>
<comment type="similarity">
    <text evidence="8">Belongs to the KAE1 / TsaD family.</text>
</comment>
<dbReference type="FunFam" id="3.30.420.40:FF:000040">
    <property type="entry name" value="tRNA N6-adenosine threonylcarbamoyltransferase"/>
    <property type="match status" value="1"/>
</dbReference>
<dbReference type="SUPFAM" id="SSF53067">
    <property type="entry name" value="Actin-like ATPase domain"/>
    <property type="match status" value="2"/>
</dbReference>
<keyword evidence="2 8" id="KW-0808">Transferase</keyword>
<dbReference type="PANTHER" id="PTHR11735">
    <property type="entry name" value="TRNA N6-ADENOSINE THREONYLCARBAMOYLTRANSFERASE"/>
    <property type="match status" value="1"/>
</dbReference>
<dbReference type="EMBL" id="PFBV01000003">
    <property type="protein sequence ID" value="PIT88404.1"/>
    <property type="molecule type" value="Genomic_DNA"/>
</dbReference>
<keyword evidence="1 8" id="KW-0963">Cytoplasm</keyword>
<evidence type="ECO:0000256" key="6">
    <source>
        <dbReference type="ARBA" id="ARBA00023315"/>
    </source>
</evidence>
<feature type="binding site" evidence="8">
    <location>
        <position position="110"/>
    </location>
    <ligand>
        <name>Fe cation</name>
        <dbReference type="ChEBI" id="CHEBI:24875"/>
    </ligand>
</feature>
<comment type="cofactor">
    <cofactor evidence="8">
        <name>Fe(2+)</name>
        <dbReference type="ChEBI" id="CHEBI:29033"/>
    </cofactor>
    <text evidence="8">Binds 1 Fe(2+) ion per subunit.</text>
</comment>
<evidence type="ECO:0000259" key="9">
    <source>
        <dbReference type="Pfam" id="PF00814"/>
    </source>
</evidence>
<comment type="caution">
    <text evidence="10">The sequence shown here is derived from an EMBL/GenBank/DDBJ whole genome shotgun (WGS) entry which is preliminary data.</text>
</comment>
<evidence type="ECO:0000256" key="4">
    <source>
        <dbReference type="ARBA" id="ARBA00022723"/>
    </source>
</evidence>
<gene>
    <name evidence="8 10" type="primary">tsaD</name>
    <name evidence="10" type="ORF">COU29_01285</name>
</gene>
<evidence type="ECO:0000256" key="2">
    <source>
        <dbReference type="ARBA" id="ARBA00022679"/>
    </source>
</evidence>
<dbReference type="GO" id="GO:0005737">
    <property type="term" value="C:cytoplasm"/>
    <property type="evidence" value="ECO:0007669"/>
    <property type="project" value="UniProtKB-SubCell"/>
</dbReference>
<evidence type="ECO:0000256" key="3">
    <source>
        <dbReference type="ARBA" id="ARBA00022694"/>
    </source>
</evidence>
<comment type="catalytic activity">
    <reaction evidence="7 8">
        <text>L-threonylcarbamoyladenylate + adenosine(37) in tRNA = N(6)-L-threonylcarbamoyladenosine(37) in tRNA + AMP + H(+)</text>
        <dbReference type="Rhea" id="RHEA:37059"/>
        <dbReference type="Rhea" id="RHEA-COMP:10162"/>
        <dbReference type="Rhea" id="RHEA-COMP:10163"/>
        <dbReference type="ChEBI" id="CHEBI:15378"/>
        <dbReference type="ChEBI" id="CHEBI:73682"/>
        <dbReference type="ChEBI" id="CHEBI:74411"/>
        <dbReference type="ChEBI" id="CHEBI:74418"/>
        <dbReference type="ChEBI" id="CHEBI:456215"/>
        <dbReference type="EC" id="2.3.1.234"/>
    </reaction>
</comment>
<feature type="binding site" evidence="8">
    <location>
        <position position="185"/>
    </location>
    <ligand>
        <name>substrate</name>
    </ligand>
</feature>
<dbReference type="InterPro" id="IPR000905">
    <property type="entry name" value="Gcp-like_dom"/>
</dbReference>
<dbReference type="InterPro" id="IPR043129">
    <property type="entry name" value="ATPase_NBD"/>
</dbReference>
<evidence type="ECO:0000256" key="1">
    <source>
        <dbReference type="ARBA" id="ARBA00022490"/>
    </source>
</evidence>
<dbReference type="HAMAP" id="MF_01445">
    <property type="entry name" value="TsaD"/>
    <property type="match status" value="1"/>
</dbReference>
<name>A0A2M6W6K1_9BACT</name>
<dbReference type="Gene3D" id="3.30.420.40">
    <property type="match status" value="2"/>
</dbReference>
<feature type="binding site" evidence="8">
    <location>
        <position position="114"/>
    </location>
    <ligand>
        <name>Fe cation</name>
        <dbReference type="ChEBI" id="CHEBI:24875"/>
    </ligand>
</feature>
<comment type="function">
    <text evidence="8">Required for the formation of a threonylcarbamoyl group on adenosine at position 37 (t(6)A37) in tRNAs that read codons beginning with adenine. Is involved in the transfer of the threonylcarbamoyl moiety of threonylcarbamoyl-AMP (TC-AMP) to the N6 group of A37, together with TsaE and TsaB. TsaD likely plays a direct catalytic role in this reaction.</text>
</comment>
<dbReference type="NCBIfam" id="TIGR03723">
    <property type="entry name" value="T6A_TsaD_YgjD"/>
    <property type="match status" value="1"/>
</dbReference>
<evidence type="ECO:0000313" key="11">
    <source>
        <dbReference type="Proteomes" id="UP000231426"/>
    </source>
</evidence>
<feature type="binding site" evidence="8">
    <location>
        <position position="172"/>
    </location>
    <ligand>
        <name>substrate</name>
    </ligand>
</feature>
<dbReference type="GO" id="GO:0005506">
    <property type="term" value="F:iron ion binding"/>
    <property type="evidence" value="ECO:0007669"/>
    <property type="project" value="UniProtKB-UniRule"/>
</dbReference>
<sequence>MKILGIESSCDDTSVALLDCSKSGCFIVSEKTASQIDIHKKYGGVVPEVAGRLHAEKITPLIEEILKNKSKPDAIAVTSGPGLITGLIVGVEAARTLSYALKIPTIDVNHIEGHIHSVEIKNQKSKIKNTIKYPALALIASGGHTELILIKKQGHYKILGATKDDAAGECFDKIAQLLGLPYPGGPQISKLALDGDAKAIKFPRPMLDQNNYDFSFAGLKTSALYYFQKNPKVNTNNFCASVEQAIVDVLIGKTIKAATQYNPKTIILAGGVAANKKLRTILNEQIKIKIPHSNFLIPDGKYCMDNAAMIAVAGYYKAAKKKYTDWRQIKADPNWELGS</sequence>
<evidence type="ECO:0000256" key="5">
    <source>
        <dbReference type="ARBA" id="ARBA00023004"/>
    </source>
</evidence>